<keyword evidence="6 8" id="KW-0472">Membrane</keyword>
<organism evidence="9 10">
    <name type="scientific">Paenibacillus chungangensis</name>
    <dbReference type="NCBI Taxonomy" id="696535"/>
    <lineage>
        <taxon>Bacteria</taxon>
        <taxon>Bacillati</taxon>
        <taxon>Bacillota</taxon>
        <taxon>Bacilli</taxon>
        <taxon>Bacillales</taxon>
        <taxon>Paenibacillaceae</taxon>
        <taxon>Paenibacillus</taxon>
    </lineage>
</organism>
<gene>
    <name evidence="9" type="ORF">ACFQ2I_13435</name>
</gene>
<dbReference type="EMBL" id="JBHTJZ010000020">
    <property type="protein sequence ID" value="MFD0960389.1"/>
    <property type="molecule type" value="Genomic_DNA"/>
</dbReference>
<evidence type="ECO:0000256" key="6">
    <source>
        <dbReference type="ARBA" id="ARBA00023136"/>
    </source>
</evidence>
<comment type="subcellular location">
    <subcellularLocation>
        <location evidence="1 7">Cell membrane</location>
        <topology evidence="1 7">Multi-pass membrane protein</topology>
    </subcellularLocation>
</comment>
<feature type="transmembrane region" description="Helical" evidence="8">
    <location>
        <begin position="33"/>
        <end position="51"/>
    </location>
</feature>
<proteinExistence type="inferred from homology"/>
<comment type="similarity">
    <text evidence="7">Belongs to the drug/metabolite transporter (DMT) superfamily. Small multidrug resistance (SMR) (TC 2.A.7.1) family.</text>
</comment>
<keyword evidence="2" id="KW-0813">Transport</keyword>
<evidence type="ECO:0000256" key="4">
    <source>
        <dbReference type="ARBA" id="ARBA00022692"/>
    </source>
</evidence>
<evidence type="ECO:0000256" key="5">
    <source>
        <dbReference type="ARBA" id="ARBA00022989"/>
    </source>
</evidence>
<dbReference type="Pfam" id="PF00893">
    <property type="entry name" value="Multi_Drug_Res"/>
    <property type="match status" value="1"/>
</dbReference>
<evidence type="ECO:0000313" key="10">
    <source>
        <dbReference type="Proteomes" id="UP001596989"/>
    </source>
</evidence>
<sequence length="105" mass="11313">MAAYLLLGCAIVMEVLGSSMLKLSQGFKRLLPSMGVVVGYGIAFYLFSIALKKLPLGVAYATWSGVGTILTVWIGVHVFKEKMNKKTILGLVLLLAGIVLLNLQK</sequence>
<evidence type="ECO:0000256" key="3">
    <source>
        <dbReference type="ARBA" id="ARBA00022475"/>
    </source>
</evidence>
<dbReference type="RefSeq" id="WP_377564919.1">
    <property type="nucleotide sequence ID" value="NZ_JBHTJZ010000020.1"/>
</dbReference>
<dbReference type="Proteomes" id="UP001596989">
    <property type="component" value="Unassembled WGS sequence"/>
</dbReference>
<accession>A0ABW3HS47</accession>
<dbReference type="Gene3D" id="1.10.3730.20">
    <property type="match status" value="1"/>
</dbReference>
<dbReference type="InterPro" id="IPR045324">
    <property type="entry name" value="Small_multidrug_res"/>
</dbReference>
<comment type="caution">
    <text evidence="9">The sequence shown here is derived from an EMBL/GenBank/DDBJ whole genome shotgun (WGS) entry which is preliminary data.</text>
</comment>
<evidence type="ECO:0000256" key="8">
    <source>
        <dbReference type="SAM" id="Phobius"/>
    </source>
</evidence>
<dbReference type="InterPro" id="IPR000390">
    <property type="entry name" value="Small_drug/metabolite_transptr"/>
</dbReference>
<evidence type="ECO:0000256" key="1">
    <source>
        <dbReference type="ARBA" id="ARBA00004651"/>
    </source>
</evidence>
<dbReference type="PANTHER" id="PTHR30561:SF1">
    <property type="entry name" value="MULTIDRUG TRANSPORTER EMRE"/>
    <property type="match status" value="1"/>
</dbReference>
<evidence type="ECO:0000256" key="2">
    <source>
        <dbReference type="ARBA" id="ARBA00022448"/>
    </source>
</evidence>
<evidence type="ECO:0000256" key="7">
    <source>
        <dbReference type="RuleBase" id="RU003942"/>
    </source>
</evidence>
<dbReference type="InterPro" id="IPR037185">
    <property type="entry name" value="EmrE-like"/>
</dbReference>
<keyword evidence="3" id="KW-1003">Cell membrane</keyword>
<keyword evidence="4 7" id="KW-0812">Transmembrane</keyword>
<keyword evidence="10" id="KW-1185">Reference proteome</keyword>
<reference evidence="10" key="1">
    <citation type="journal article" date="2019" name="Int. J. Syst. Evol. Microbiol.">
        <title>The Global Catalogue of Microorganisms (GCM) 10K type strain sequencing project: providing services to taxonomists for standard genome sequencing and annotation.</title>
        <authorList>
            <consortium name="The Broad Institute Genomics Platform"/>
            <consortium name="The Broad Institute Genome Sequencing Center for Infectious Disease"/>
            <person name="Wu L."/>
            <person name="Ma J."/>
        </authorList>
    </citation>
    <scope>NUCLEOTIDE SEQUENCE [LARGE SCALE GENOMIC DNA]</scope>
    <source>
        <strain evidence="10">CCUG 59129</strain>
    </source>
</reference>
<keyword evidence="5 8" id="KW-1133">Transmembrane helix</keyword>
<protein>
    <submittedName>
        <fullName evidence="9">DMT family transporter</fullName>
    </submittedName>
</protein>
<dbReference type="PANTHER" id="PTHR30561">
    <property type="entry name" value="SMR FAMILY PROTON-DEPENDENT DRUG EFFLUX TRANSPORTER SUGE"/>
    <property type="match status" value="1"/>
</dbReference>
<name>A0ABW3HS47_9BACL</name>
<evidence type="ECO:0000313" key="9">
    <source>
        <dbReference type="EMBL" id="MFD0960389.1"/>
    </source>
</evidence>
<dbReference type="SUPFAM" id="SSF103481">
    <property type="entry name" value="Multidrug resistance efflux transporter EmrE"/>
    <property type="match status" value="1"/>
</dbReference>
<feature type="transmembrane region" description="Helical" evidence="8">
    <location>
        <begin position="88"/>
        <end position="104"/>
    </location>
</feature>
<feature type="transmembrane region" description="Helical" evidence="8">
    <location>
        <begin position="58"/>
        <end position="76"/>
    </location>
</feature>